<dbReference type="Gene3D" id="2.70.20.10">
    <property type="entry name" value="Topoisomerase I, domain 3"/>
    <property type="match status" value="1"/>
</dbReference>
<proteinExistence type="inferred from homology"/>
<evidence type="ECO:0000256" key="8">
    <source>
        <dbReference type="ARBA" id="ARBA00023235"/>
    </source>
</evidence>
<dbReference type="CDD" id="cd00186">
    <property type="entry name" value="TOP1Ac"/>
    <property type="match status" value="1"/>
</dbReference>
<evidence type="ECO:0000256" key="1">
    <source>
        <dbReference type="ARBA" id="ARBA00000213"/>
    </source>
</evidence>
<evidence type="ECO:0000256" key="10">
    <source>
        <dbReference type="ARBA" id="ARBA00031985"/>
    </source>
</evidence>
<feature type="domain" description="Toprim" evidence="13">
    <location>
        <begin position="3"/>
        <end position="134"/>
    </location>
</feature>
<dbReference type="NCBIfam" id="TIGR01056">
    <property type="entry name" value="topB"/>
    <property type="match status" value="1"/>
</dbReference>
<dbReference type="RefSeq" id="WP_179841140.1">
    <property type="nucleotide sequence ID" value="NZ_JAUJQL010000023.1"/>
</dbReference>
<evidence type="ECO:0000256" key="11">
    <source>
        <dbReference type="ARBA" id="ARBA00032235"/>
    </source>
</evidence>
<keyword evidence="16" id="KW-1185">Reference proteome</keyword>
<dbReference type="Gene3D" id="1.10.460.10">
    <property type="entry name" value="Topoisomerase I, domain 2"/>
    <property type="match status" value="1"/>
</dbReference>
<dbReference type="Proteomes" id="UP001172217">
    <property type="component" value="Unassembled WGS sequence"/>
</dbReference>
<reference evidence="15" key="1">
    <citation type="submission" date="2023-07" db="EMBL/GenBank/DDBJ databases">
        <title>A collection of bacterial strains from the Burkholderia cepacia Research Laboratory and Repository.</title>
        <authorList>
            <person name="Lipuma J."/>
            <person name="Spilker T."/>
            <person name="Caverly L."/>
        </authorList>
    </citation>
    <scope>NUCLEOTIDE SEQUENCE</scope>
    <source>
        <strain evidence="15">AU45194</strain>
    </source>
</reference>
<dbReference type="SUPFAM" id="SSF56712">
    <property type="entry name" value="Prokaryotic type I DNA topoisomerase"/>
    <property type="match status" value="1"/>
</dbReference>
<evidence type="ECO:0000259" key="14">
    <source>
        <dbReference type="PROSITE" id="PS52039"/>
    </source>
</evidence>
<keyword evidence="8" id="KW-0413">Isomerase</keyword>
<dbReference type="CDD" id="cd03362">
    <property type="entry name" value="TOPRIM_TopoIA_TopoIII"/>
    <property type="match status" value="1"/>
</dbReference>
<dbReference type="Gene3D" id="3.40.50.140">
    <property type="match status" value="1"/>
</dbReference>
<dbReference type="InterPro" id="IPR034144">
    <property type="entry name" value="TOPRIM_TopoIII"/>
</dbReference>
<name>A0ABT8P1Q2_9BURK</name>
<dbReference type="InterPro" id="IPR013497">
    <property type="entry name" value="Topo_IA_cen"/>
</dbReference>
<dbReference type="InterPro" id="IPR023406">
    <property type="entry name" value="Topo_IA_AS"/>
</dbReference>
<dbReference type="Pfam" id="PF01131">
    <property type="entry name" value="Topoisom_bac"/>
    <property type="match status" value="1"/>
</dbReference>
<evidence type="ECO:0000259" key="13">
    <source>
        <dbReference type="PROSITE" id="PS50880"/>
    </source>
</evidence>
<dbReference type="InterPro" id="IPR006171">
    <property type="entry name" value="TOPRIM_dom"/>
</dbReference>
<sequence>MGKALIVAEKPSVAADIAKALGGFTKADGYFEREDAIVAPARGHLVEQTVPEADAKGMWKIGVLPIIPDSFALEVIDGCSAEFGRLKKLMARDDVTNVVNACDAGREGELIFRLIYNKAGCRKPTKRMWIQSMVASAIRKAHEDLRPGSEFDALSDAAFCRSEADWIVGVNGTRATTALRERQTQRREVSPVGRVQTPTLAMPVIREREIAAFVARDYWEIHGTFRAQVGSYVAKWIGDADGDTSAGENEGDAEVEAEQTGARCFDKAKAQAIVEKCKGVDPSSVVDESKPEERPAPALFDLTALQREANKRFKFSAKKTLDIAQALYEKHKATTYPRTDSRALPEDYLETATATLASFASTPLEAHAQRVIKNGWVKPDKRIFNNADISDHFAIVPTGQQPDGLSSDEQKIYDLVSRRFIAVFHPSAKYEKTVRTTIVAGETFRTSGKVLVEPGWLAVYGEKTDGDTAAALCKVADGEAVTTDAIELKALQTKPPKRYTEATLLAAMENAGRQVEDKDIRAAMKANGIGRPATRAAIIEGLLEDKDKNDNPKEPYLRRDDNELVPTPKAMDLIAFLEEAGIDFLVSPQMTGEWEQRLVRMEKGDYRRSTFMSEIADLSTGMVETIRAKYNELPEPVAKAIDAPCPRCGAAVHIDGRAYQCSGCDFKVWGEILGRRLTEGEASTLIANRKTDVLSGFTSRTSGKKFSAALKLDVDTGKVEFEFEDRAAPASTGEAKQLKAKCPKCSSAVEIQAWNYACTGCDFKVRTEIASRKLSASEAETLIGKGKTGVLAGFVSKSKRKFSAALKLDATTGSVTFEFEDRK</sequence>
<comment type="caution">
    <text evidence="15">The sequence shown here is derived from an EMBL/GenBank/DDBJ whole genome shotgun (WGS) entry which is preliminary data.</text>
</comment>
<dbReference type="NCBIfam" id="NF005829">
    <property type="entry name" value="PRK07726.1"/>
    <property type="match status" value="1"/>
</dbReference>
<dbReference type="InterPro" id="IPR023405">
    <property type="entry name" value="Topo_IA_core_domain"/>
</dbReference>
<evidence type="ECO:0000256" key="4">
    <source>
        <dbReference type="ARBA" id="ARBA00022723"/>
    </source>
</evidence>
<dbReference type="Pfam" id="PF13342">
    <property type="entry name" value="Toprim_Crpt"/>
    <property type="match status" value="2"/>
</dbReference>
<evidence type="ECO:0000256" key="6">
    <source>
        <dbReference type="ARBA" id="ARBA00023029"/>
    </source>
</evidence>
<evidence type="ECO:0000313" key="16">
    <source>
        <dbReference type="Proteomes" id="UP001172217"/>
    </source>
</evidence>
<keyword evidence="6" id="KW-0799">Topoisomerase</keyword>
<comment type="similarity">
    <text evidence="2">Belongs to the type IA topoisomerase family.</text>
</comment>
<evidence type="ECO:0000256" key="5">
    <source>
        <dbReference type="ARBA" id="ARBA00022842"/>
    </source>
</evidence>
<gene>
    <name evidence="15" type="ORF">QZM70_32835</name>
</gene>
<evidence type="ECO:0000256" key="7">
    <source>
        <dbReference type="ARBA" id="ARBA00023125"/>
    </source>
</evidence>
<dbReference type="Pfam" id="PF01751">
    <property type="entry name" value="Toprim"/>
    <property type="match status" value="1"/>
</dbReference>
<dbReference type="InterPro" id="IPR013824">
    <property type="entry name" value="Topo_IA_cen_sub1"/>
</dbReference>
<dbReference type="PROSITE" id="PS00396">
    <property type="entry name" value="TOPO_IA_1"/>
    <property type="match status" value="1"/>
</dbReference>
<dbReference type="InterPro" id="IPR003602">
    <property type="entry name" value="Topo_IA_DNA-bd_dom"/>
</dbReference>
<dbReference type="EMBL" id="JAUJQL010000023">
    <property type="protein sequence ID" value="MDN7527740.1"/>
    <property type="molecule type" value="Genomic_DNA"/>
</dbReference>
<dbReference type="PANTHER" id="PTHR11390">
    <property type="entry name" value="PROKARYOTIC DNA TOPOISOMERASE"/>
    <property type="match status" value="1"/>
</dbReference>
<dbReference type="SMART" id="SM00437">
    <property type="entry name" value="TOP1Ac"/>
    <property type="match status" value="1"/>
</dbReference>
<dbReference type="InterPro" id="IPR025589">
    <property type="entry name" value="Toprim_C_rpt"/>
</dbReference>
<dbReference type="InterPro" id="IPR013826">
    <property type="entry name" value="Topo_IA_cen_sub3"/>
</dbReference>
<dbReference type="PRINTS" id="PR00417">
    <property type="entry name" value="PRTPISMRASEI"/>
</dbReference>
<feature type="domain" description="Topo IA-type catalytic" evidence="14">
    <location>
        <begin position="151"/>
        <end position="623"/>
    </location>
</feature>
<dbReference type="SMART" id="SM00493">
    <property type="entry name" value="TOPRIM"/>
    <property type="match status" value="1"/>
</dbReference>
<dbReference type="PROSITE" id="PS52039">
    <property type="entry name" value="TOPO_IA_2"/>
    <property type="match status" value="1"/>
</dbReference>
<keyword evidence="5" id="KW-0460">Magnesium</keyword>
<dbReference type="EC" id="5.6.2.1" evidence="3"/>
<evidence type="ECO:0000256" key="12">
    <source>
        <dbReference type="ARBA" id="ARBA00032877"/>
    </source>
</evidence>
<organism evidence="15 16">
    <name type="scientific">Burkholderia orbicola</name>
    <dbReference type="NCBI Taxonomy" id="2978683"/>
    <lineage>
        <taxon>Bacteria</taxon>
        <taxon>Pseudomonadati</taxon>
        <taxon>Pseudomonadota</taxon>
        <taxon>Betaproteobacteria</taxon>
        <taxon>Burkholderiales</taxon>
        <taxon>Burkholderiaceae</taxon>
        <taxon>Burkholderia</taxon>
        <taxon>Burkholderia cepacia complex</taxon>
    </lineage>
</organism>
<evidence type="ECO:0000256" key="9">
    <source>
        <dbReference type="ARBA" id="ARBA00030003"/>
    </source>
</evidence>
<keyword evidence="4" id="KW-0479">Metal-binding</keyword>
<evidence type="ECO:0000256" key="3">
    <source>
        <dbReference type="ARBA" id="ARBA00012891"/>
    </source>
</evidence>
<evidence type="ECO:0000313" key="15">
    <source>
        <dbReference type="EMBL" id="MDN7527740.1"/>
    </source>
</evidence>
<protein>
    <recommendedName>
        <fullName evidence="3">DNA topoisomerase</fullName>
        <ecNumber evidence="3">5.6.2.1</ecNumber>
    </recommendedName>
    <alternativeName>
        <fullName evidence="12">Omega-protein</fullName>
    </alternativeName>
    <alternativeName>
        <fullName evidence="11">Relaxing enzyme</fullName>
    </alternativeName>
    <alternativeName>
        <fullName evidence="9">Swivelase</fullName>
    </alternativeName>
    <alternativeName>
        <fullName evidence="10">Untwisting enzyme</fullName>
    </alternativeName>
</protein>
<dbReference type="SMART" id="SM00436">
    <property type="entry name" value="TOP1Bc"/>
    <property type="match status" value="1"/>
</dbReference>
<dbReference type="InterPro" id="IPR013825">
    <property type="entry name" value="Topo_IA_cen_sub2"/>
</dbReference>
<dbReference type="Gene3D" id="1.10.290.10">
    <property type="entry name" value="Topoisomerase I, domain 4"/>
    <property type="match status" value="1"/>
</dbReference>
<dbReference type="InterPro" id="IPR003601">
    <property type="entry name" value="Topo_IA_2"/>
</dbReference>
<dbReference type="PANTHER" id="PTHR11390:SF21">
    <property type="entry name" value="DNA TOPOISOMERASE 3-ALPHA"/>
    <property type="match status" value="1"/>
</dbReference>
<keyword evidence="7" id="KW-0238">DNA-binding</keyword>
<evidence type="ECO:0000256" key="2">
    <source>
        <dbReference type="ARBA" id="ARBA00009446"/>
    </source>
</evidence>
<dbReference type="InterPro" id="IPR000380">
    <property type="entry name" value="Topo_IA"/>
</dbReference>
<dbReference type="PROSITE" id="PS50880">
    <property type="entry name" value="TOPRIM"/>
    <property type="match status" value="1"/>
</dbReference>
<accession>A0ABT8P1Q2</accession>
<dbReference type="InterPro" id="IPR005738">
    <property type="entry name" value="TopoIII"/>
</dbReference>
<comment type="catalytic activity">
    <reaction evidence="1">
        <text>ATP-independent breakage of single-stranded DNA, followed by passage and rejoining.</text>
        <dbReference type="EC" id="5.6.2.1"/>
    </reaction>
</comment>